<dbReference type="AlphaFoldDB" id="A0A1Y6CP84"/>
<dbReference type="RefSeq" id="WP_132325844.1">
    <property type="nucleotide sequence ID" value="NZ_FWZT01000036.1"/>
</dbReference>
<feature type="signal peptide" evidence="1">
    <location>
        <begin position="1"/>
        <end position="20"/>
    </location>
</feature>
<evidence type="ECO:0000313" key="2">
    <source>
        <dbReference type="EMBL" id="SMF81297.1"/>
    </source>
</evidence>
<evidence type="ECO:0000313" key="3">
    <source>
        <dbReference type="Proteomes" id="UP000192907"/>
    </source>
</evidence>
<protein>
    <submittedName>
        <fullName evidence="2">Uncharacterized protein</fullName>
    </submittedName>
</protein>
<dbReference type="OrthoDB" id="9792386at2"/>
<evidence type="ECO:0000256" key="1">
    <source>
        <dbReference type="SAM" id="SignalP"/>
    </source>
</evidence>
<dbReference type="EMBL" id="FWZT01000036">
    <property type="protein sequence ID" value="SMF81297.1"/>
    <property type="molecule type" value="Genomic_DNA"/>
</dbReference>
<gene>
    <name evidence="2" type="ORF">SAMN06296036_13642</name>
</gene>
<proteinExistence type="predicted"/>
<organism evidence="2 3">
    <name type="scientific">Pseudobacteriovorax antillogorgiicola</name>
    <dbReference type="NCBI Taxonomy" id="1513793"/>
    <lineage>
        <taxon>Bacteria</taxon>
        <taxon>Pseudomonadati</taxon>
        <taxon>Bdellovibrionota</taxon>
        <taxon>Oligoflexia</taxon>
        <taxon>Oligoflexales</taxon>
        <taxon>Pseudobacteriovoracaceae</taxon>
        <taxon>Pseudobacteriovorax</taxon>
    </lineage>
</organism>
<keyword evidence="3" id="KW-1185">Reference proteome</keyword>
<keyword evidence="1" id="KW-0732">Signal</keyword>
<sequence length="113" mass="12404">MRNLLGSALLLSALSPSLFASSIIELGREANDAVRNLSHCSKELAEISTDTSWIGKSELWANENGNHGYIFSVFDSIVFETISLGTLEVFKEFIPNPPADGSSYKTHCILRKN</sequence>
<dbReference type="Proteomes" id="UP000192907">
    <property type="component" value="Unassembled WGS sequence"/>
</dbReference>
<reference evidence="3" key="1">
    <citation type="submission" date="2017-04" db="EMBL/GenBank/DDBJ databases">
        <authorList>
            <person name="Varghese N."/>
            <person name="Submissions S."/>
        </authorList>
    </citation>
    <scope>NUCLEOTIDE SEQUENCE [LARGE SCALE GENOMIC DNA]</scope>
    <source>
        <strain evidence="3">RKEM611</strain>
    </source>
</reference>
<name>A0A1Y6CP84_9BACT</name>
<accession>A0A1Y6CP84</accession>
<feature type="chain" id="PRO_5011003558" evidence="1">
    <location>
        <begin position="21"/>
        <end position="113"/>
    </location>
</feature>